<dbReference type="SMR" id="A0A5P9RTJ4"/>
<comment type="miscellaneous">
    <text evidence="11">In plastids the F-type ATPase is also known as CF(1)CF(0).</text>
</comment>
<protein>
    <recommendedName>
        <fullName evidence="11">ATP synthase subunit b, chloroplastic</fullName>
    </recommendedName>
    <alternativeName>
        <fullName evidence="11">ATP synthase F(0) sector subunit b</fullName>
    </alternativeName>
    <alternativeName>
        <fullName evidence="11">ATPase subunit I</fullName>
    </alternativeName>
</protein>
<evidence type="ECO:0000256" key="13">
    <source>
        <dbReference type="SAM" id="Coils"/>
    </source>
</evidence>
<comment type="function">
    <text evidence="11">Component of the F(0) channel, it forms part of the peripheral stalk, linking F(1) to F(0).</text>
</comment>
<accession>A0A5P9RTJ4</accession>
<keyword evidence="9 11" id="KW-0066">ATP synthesis</keyword>
<evidence type="ECO:0000256" key="4">
    <source>
        <dbReference type="ARBA" id="ARBA00022692"/>
    </source>
</evidence>
<evidence type="ECO:0000256" key="9">
    <source>
        <dbReference type="ARBA" id="ARBA00023310"/>
    </source>
</evidence>
<keyword evidence="3 11" id="KW-0138">CF(0)</keyword>
<proteinExistence type="inferred from homology"/>
<keyword evidence="4 11" id="KW-0812">Transmembrane</keyword>
<gene>
    <name evidence="11 14" type="primary">atpF</name>
</gene>
<geneLocation type="chloroplast" evidence="14"/>
<keyword evidence="5 11" id="KW-0375">Hydrogen ion transport</keyword>
<evidence type="ECO:0000256" key="8">
    <source>
        <dbReference type="ARBA" id="ARBA00023136"/>
    </source>
</evidence>
<keyword evidence="13" id="KW-0175">Coiled coil</keyword>
<comment type="similarity">
    <text evidence="11 12">Belongs to the ATPase B chain family.</text>
</comment>
<evidence type="ECO:0000313" key="14">
    <source>
        <dbReference type="EMBL" id="QFV17069.1"/>
    </source>
</evidence>
<evidence type="ECO:0000256" key="5">
    <source>
        <dbReference type="ARBA" id="ARBA00022781"/>
    </source>
</evidence>
<evidence type="ECO:0000256" key="7">
    <source>
        <dbReference type="ARBA" id="ARBA00023065"/>
    </source>
</evidence>
<evidence type="ECO:0000256" key="10">
    <source>
        <dbReference type="ARBA" id="ARBA00025198"/>
    </source>
</evidence>
<feature type="coiled-coil region" evidence="13">
    <location>
        <begin position="36"/>
        <end position="113"/>
    </location>
</feature>
<dbReference type="CDD" id="cd06503">
    <property type="entry name" value="ATP-synt_Fo_b"/>
    <property type="match status" value="1"/>
</dbReference>
<keyword evidence="14" id="KW-0934">Plastid</keyword>
<organism evidence="14">
    <name type="scientific">Cyanidioschyzon merolae</name>
    <name type="common">Red alga</name>
    <dbReference type="NCBI Taxonomy" id="45157"/>
    <lineage>
        <taxon>Eukaryota</taxon>
        <taxon>Rhodophyta</taxon>
        <taxon>Bangiophyceae</taxon>
        <taxon>Cyanidiales</taxon>
        <taxon>Cyanidiaceae</taxon>
        <taxon>Cyanidioschyzon</taxon>
    </lineage>
</organism>
<dbReference type="EMBL" id="MK231134">
    <property type="protein sequence ID" value="QFV17069.1"/>
    <property type="molecule type" value="Genomic_DNA"/>
</dbReference>
<dbReference type="GO" id="GO:0045259">
    <property type="term" value="C:proton-transporting ATP synthase complex"/>
    <property type="evidence" value="ECO:0007669"/>
    <property type="project" value="UniProtKB-KW"/>
</dbReference>
<sequence>MHTLLETLLESNVINIAILVVILIRFARQVVGEILVQRQQQVKEALEEASNRLKLAEQQLKTAQEEWSQTQEQINQIEEEANQTAQVVKEYWLKQANEAIAQLKTKTQQSLSQASRQVAKQIRQTLIELAIEKVKQTPIDGSQILDRHISLLSYHEAKNR</sequence>
<evidence type="ECO:0000256" key="6">
    <source>
        <dbReference type="ARBA" id="ARBA00022989"/>
    </source>
</evidence>
<dbReference type="GO" id="GO:0009535">
    <property type="term" value="C:chloroplast thylakoid membrane"/>
    <property type="evidence" value="ECO:0007669"/>
    <property type="project" value="UniProtKB-SubCell"/>
</dbReference>
<comment type="subunit">
    <text evidence="11">F-type ATPases have 2 components, F(1) - the catalytic core - and F(0) - the membrane proton channel. F(1) has five subunits: alpha(3), beta(3), gamma(1), delta(1), epsilon(1). F(0) has four main subunits: a(1), b(1), b'(1) and c(10-14). The alpha and beta chains form an alternating ring which encloses part of the gamma chain. F(1) is attached to F(0) by a central stalk formed by the gamma and epsilon chains, while a peripheral stalk is formed by the delta, b and b' chains.</text>
</comment>
<keyword evidence="7 11" id="KW-0406">Ion transport</keyword>
<evidence type="ECO:0000256" key="11">
    <source>
        <dbReference type="HAMAP-Rule" id="MF_01398"/>
    </source>
</evidence>
<comment type="subcellular location">
    <subcellularLocation>
        <location evidence="1">Membrane</location>
        <topology evidence="1">Single-pass membrane protein</topology>
    </subcellularLocation>
    <subcellularLocation>
        <location evidence="11">Plastid</location>
        <location evidence="11">Chloroplast thylakoid membrane</location>
        <topology evidence="11">Single-pass membrane protein</topology>
    </subcellularLocation>
</comment>
<evidence type="ECO:0000256" key="1">
    <source>
        <dbReference type="ARBA" id="ARBA00004167"/>
    </source>
</evidence>
<dbReference type="GO" id="GO:0046933">
    <property type="term" value="F:proton-transporting ATP synthase activity, rotational mechanism"/>
    <property type="evidence" value="ECO:0007669"/>
    <property type="project" value="UniProtKB-UniRule"/>
</dbReference>
<keyword evidence="8 11" id="KW-0472">Membrane</keyword>
<dbReference type="Pfam" id="PF00430">
    <property type="entry name" value="ATP-synt_B"/>
    <property type="match status" value="1"/>
</dbReference>
<name>A0A5P9RTJ4_CYAME</name>
<keyword evidence="2 11" id="KW-0813">Transport</keyword>
<dbReference type="OMA" id="IRANIGM"/>
<keyword evidence="11" id="KW-0793">Thylakoid</keyword>
<keyword evidence="14" id="KW-0150">Chloroplast</keyword>
<dbReference type="HAMAP" id="MF_01398">
    <property type="entry name" value="ATP_synth_b_bprime"/>
    <property type="match status" value="1"/>
</dbReference>
<evidence type="ECO:0000256" key="2">
    <source>
        <dbReference type="ARBA" id="ARBA00022448"/>
    </source>
</evidence>
<reference evidence="14" key="1">
    <citation type="submission" date="2018-11" db="EMBL/GenBank/DDBJ databases">
        <title>Complete Plastid Genome of Cyanidioschyzon merolae Isolate 5508.</title>
        <authorList>
            <person name="Bi G."/>
        </authorList>
    </citation>
    <scope>NUCLEOTIDE SEQUENCE</scope>
    <source>
        <strain evidence="14">5508</strain>
    </source>
</reference>
<dbReference type="PANTHER" id="PTHR34264">
    <property type="entry name" value="ATP SYNTHASE SUBUNIT B, CHLOROPLASTIC"/>
    <property type="match status" value="1"/>
</dbReference>
<evidence type="ECO:0000256" key="12">
    <source>
        <dbReference type="RuleBase" id="RU003848"/>
    </source>
</evidence>
<keyword evidence="6 11" id="KW-1133">Transmembrane helix</keyword>
<dbReference type="PANTHER" id="PTHR34264:SF3">
    <property type="entry name" value="ATP SYNTHASE SUBUNIT B, CHLOROPLASTIC"/>
    <property type="match status" value="1"/>
</dbReference>
<dbReference type="InterPro" id="IPR002146">
    <property type="entry name" value="ATP_synth_b/b'su_bac/chlpt"/>
</dbReference>
<dbReference type="AlphaFoldDB" id="A0A5P9RTJ4"/>
<comment type="function">
    <text evidence="10 11">F(1)F(0) ATP synthase produces ATP from ADP in the presence of a proton or sodium gradient. F-type ATPases consist of two structural domains, F(1) containing the extramembraneous catalytic core and F(0) containing the membrane proton channel, linked together by a central stalk and a peripheral stalk. During catalysis, ATP synthesis in the catalytic domain of F(1) is coupled via a rotary mechanism of the central stalk subunits to proton translocation.</text>
</comment>
<evidence type="ECO:0000256" key="3">
    <source>
        <dbReference type="ARBA" id="ARBA00022547"/>
    </source>
</evidence>